<name>A0A921UHR0_SORBI</name>
<comment type="caution">
    <text evidence="1">The sequence shown here is derived from an EMBL/GenBank/DDBJ whole genome shotgun (WGS) entry which is preliminary data.</text>
</comment>
<reference evidence="1" key="2">
    <citation type="submission" date="2020-10" db="EMBL/GenBank/DDBJ databases">
        <authorList>
            <person name="Cooper E.A."/>
            <person name="Brenton Z.W."/>
            <person name="Flinn B.S."/>
            <person name="Jenkins J."/>
            <person name="Shu S."/>
            <person name="Flowers D."/>
            <person name="Luo F."/>
            <person name="Wang Y."/>
            <person name="Xia P."/>
            <person name="Barry K."/>
            <person name="Daum C."/>
            <person name="Lipzen A."/>
            <person name="Yoshinaga Y."/>
            <person name="Schmutz J."/>
            <person name="Saski C."/>
            <person name="Vermerris W."/>
            <person name="Kresovich S."/>
        </authorList>
    </citation>
    <scope>NUCLEOTIDE SEQUENCE</scope>
</reference>
<evidence type="ECO:0000313" key="2">
    <source>
        <dbReference type="Proteomes" id="UP000807115"/>
    </source>
</evidence>
<reference evidence="1" key="1">
    <citation type="journal article" date="2019" name="BMC Genomics">
        <title>A new reference genome for Sorghum bicolor reveals high levels of sequence similarity between sweet and grain genotypes: implications for the genetics of sugar metabolism.</title>
        <authorList>
            <person name="Cooper E.A."/>
            <person name="Brenton Z.W."/>
            <person name="Flinn B.S."/>
            <person name="Jenkins J."/>
            <person name="Shu S."/>
            <person name="Flowers D."/>
            <person name="Luo F."/>
            <person name="Wang Y."/>
            <person name="Xia P."/>
            <person name="Barry K."/>
            <person name="Daum C."/>
            <person name="Lipzen A."/>
            <person name="Yoshinaga Y."/>
            <person name="Schmutz J."/>
            <person name="Saski C."/>
            <person name="Vermerris W."/>
            <person name="Kresovich S."/>
        </authorList>
    </citation>
    <scope>NUCLEOTIDE SEQUENCE</scope>
</reference>
<protein>
    <submittedName>
        <fullName evidence="1">Uncharacterized protein</fullName>
    </submittedName>
</protein>
<accession>A0A921UHR0</accession>
<proteinExistence type="predicted"/>
<sequence>MYVTAPSAAATLGIIRSCMRPQPLCGGAGPTVRGCRAAVAVSERWESTCQSKIMASSFRCGMGPYDLGWF</sequence>
<dbReference type="EMBL" id="CM027683">
    <property type="protein sequence ID" value="KAG0532119.1"/>
    <property type="molecule type" value="Genomic_DNA"/>
</dbReference>
<dbReference type="AlphaFoldDB" id="A0A921UHR0"/>
<evidence type="ECO:0000313" key="1">
    <source>
        <dbReference type="EMBL" id="KAG0532119.1"/>
    </source>
</evidence>
<dbReference type="Proteomes" id="UP000807115">
    <property type="component" value="Chromosome 4"/>
</dbReference>
<gene>
    <name evidence="1" type="ORF">BDA96_04G080900</name>
</gene>
<organism evidence="1 2">
    <name type="scientific">Sorghum bicolor</name>
    <name type="common">Sorghum</name>
    <name type="synonym">Sorghum vulgare</name>
    <dbReference type="NCBI Taxonomy" id="4558"/>
    <lineage>
        <taxon>Eukaryota</taxon>
        <taxon>Viridiplantae</taxon>
        <taxon>Streptophyta</taxon>
        <taxon>Embryophyta</taxon>
        <taxon>Tracheophyta</taxon>
        <taxon>Spermatophyta</taxon>
        <taxon>Magnoliopsida</taxon>
        <taxon>Liliopsida</taxon>
        <taxon>Poales</taxon>
        <taxon>Poaceae</taxon>
        <taxon>PACMAD clade</taxon>
        <taxon>Panicoideae</taxon>
        <taxon>Andropogonodae</taxon>
        <taxon>Andropogoneae</taxon>
        <taxon>Sorghinae</taxon>
        <taxon>Sorghum</taxon>
    </lineage>
</organism>